<reference evidence="1" key="1">
    <citation type="submission" date="2015-04" db="UniProtKB">
        <authorList>
            <consortium name="EnsemblPlants"/>
        </authorList>
    </citation>
    <scope>IDENTIFICATION</scope>
</reference>
<sequence>MVVLISIVNGVLGKKSKQMNGLWFNDDHLPIKISLLPQFSVDSSSTFHHKLRRSPELMQLIQFRKFCPNAHGPLVNKALQPK</sequence>
<dbReference type="AlphaFoldDB" id="A0A0E0LU90"/>
<evidence type="ECO:0000313" key="2">
    <source>
        <dbReference type="Proteomes" id="UP000026962"/>
    </source>
</evidence>
<dbReference type="Proteomes" id="UP000026962">
    <property type="component" value="Chromosome 8"/>
</dbReference>
<evidence type="ECO:0000313" key="1">
    <source>
        <dbReference type="EnsemblPlants" id="OPUNC08G11300.1"/>
    </source>
</evidence>
<protein>
    <submittedName>
        <fullName evidence="1">Uncharacterized protein</fullName>
    </submittedName>
</protein>
<name>A0A0E0LU90_ORYPU</name>
<reference evidence="1" key="2">
    <citation type="submission" date="2018-05" db="EMBL/GenBank/DDBJ databases">
        <title>OpunRS2 (Oryza punctata Reference Sequence Version 2).</title>
        <authorList>
            <person name="Zhang J."/>
            <person name="Kudrna D."/>
            <person name="Lee S."/>
            <person name="Talag J."/>
            <person name="Welchert J."/>
            <person name="Wing R.A."/>
        </authorList>
    </citation>
    <scope>NUCLEOTIDE SEQUENCE [LARGE SCALE GENOMIC DNA]</scope>
</reference>
<accession>A0A0E0LU90</accession>
<dbReference type="EnsemblPlants" id="OPUNC08G11300.1">
    <property type="protein sequence ID" value="OPUNC08G11300.1"/>
    <property type="gene ID" value="OPUNC08G11300"/>
</dbReference>
<proteinExistence type="predicted"/>
<organism evidence="1">
    <name type="scientific">Oryza punctata</name>
    <name type="common">Red rice</name>
    <dbReference type="NCBI Taxonomy" id="4537"/>
    <lineage>
        <taxon>Eukaryota</taxon>
        <taxon>Viridiplantae</taxon>
        <taxon>Streptophyta</taxon>
        <taxon>Embryophyta</taxon>
        <taxon>Tracheophyta</taxon>
        <taxon>Spermatophyta</taxon>
        <taxon>Magnoliopsida</taxon>
        <taxon>Liliopsida</taxon>
        <taxon>Poales</taxon>
        <taxon>Poaceae</taxon>
        <taxon>BOP clade</taxon>
        <taxon>Oryzoideae</taxon>
        <taxon>Oryzeae</taxon>
        <taxon>Oryzinae</taxon>
        <taxon>Oryza</taxon>
    </lineage>
</organism>
<keyword evidence="2" id="KW-1185">Reference proteome</keyword>
<dbReference type="Gramene" id="OPUNC08G11300.1">
    <property type="protein sequence ID" value="OPUNC08G11300.1"/>
    <property type="gene ID" value="OPUNC08G11300"/>
</dbReference>
<dbReference type="HOGENOM" id="CLU_2562360_0_0_1"/>